<dbReference type="EMBL" id="JAUTXU010000180">
    <property type="protein sequence ID" value="KAK3700772.1"/>
    <property type="molecule type" value="Genomic_DNA"/>
</dbReference>
<keyword evidence="2" id="KW-1185">Reference proteome</keyword>
<sequence length="501" mass="56689">MRTSVHISKHTLSASRTFLTGVRGPATGFGQKLATVNTNPSTCQMDSRLPPKVPDDDTTKTTTGTLRSGQKILIRRHSRPTSTENTTTCTKVDNSCTTVGDLQRSTGGSGRREANVSSDVSAQPSINEPQAMDGEQLLAFIERYYDSDSKLRPEYRYSADDGSSVALPVVTRVPIREKVVAGPPSSSSDDMTPTSPHHSTSTSGTVESGSSFGERASLAYLKPVSLMGDEERRRHAAPALQRREIRLKAQREYEAEMRSVMNAEAPGRYKAWCATVIGPAIEEEIERIAQWHEDEEYGRYRFRQHQELVRRRKESESRNMREQLSQVKKPTSPPPSRPQQRAFRHAAPYSLSRAWQKVTKEDAPRQQPKAFSLARPFSLAQAFQMELEKEEPPKQKPRAFRFASRRCSLAESWWRISSDDDSNVPAFRREAAPVFNNDEHLDNATFLSHHDWEHRLAEAESRRKERQQAVQHEQEHSTGILDTLKGWATGLWSKIKETFWG</sequence>
<gene>
    <name evidence="1" type="ORF">LTR37_015744</name>
</gene>
<proteinExistence type="predicted"/>
<name>A0ACC3MQG2_9PEZI</name>
<comment type="caution">
    <text evidence="1">The sequence shown here is derived from an EMBL/GenBank/DDBJ whole genome shotgun (WGS) entry which is preliminary data.</text>
</comment>
<protein>
    <submittedName>
        <fullName evidence="1">Uncharacterized protein</fullName>
    </submittedName>
</protein>
<reference evidence="1" key="1">
    <citation type="submission" date="2023-07" db="EMBL/GenBank/DDBJ databases">
        <title>Black Yeasts Isolated from many extreme environments.</title>
        <authorList>
            <person name="Coleine C."/>
            <person name="Stajich J.E."/>
            <person name="Selbmann L."/>
        </authorList>
    </citation>
    <scope>NUCLEOTIDE SEQUENCE</scope>
    <source>
        <strain evidence="1">CCFEE 5714</strain>
    </source>
</reference>
<evidence type="ECO:0000313" key="2">
    <source>
        <dbReference type="Proteomes" id="UP001281147"/>
    </source>
</evidence>
<organism evidence="1 2">
    <name type="scientific">Vermiconidia calcicola</name>
    <dbReference type="NCBI Taxonomy" id="1690605"/>
    <lineage>
        <taxon>Eukaryota</taxon>
        <taxon>Fungi</taxon>
        <taxon>Dikarya</taxon>
        <taxon>Ascomycota</taxon>
        <taxon>Pezizomycotina</taxon>
        <taxon>Dothideomycetes</taxon>
        <taxon>Dothideomycetidae</taxon>
        <taxon>Mycosphaerellales</taxon>
        <taxon>Extremaceae</taxon>
        <taxon>Vermiconidia</taxon>
    </lineage>
</organism>
<accession>A0ACC3MQG2</accession>
<dbReference type="Proteomes" id="UP001281147">
    <property type="component" value="Unassembled WGS sequence"/>
</dbReference>
<evidence type="ECO:0000313" key="1">
    <source>
        <dbReference type="EMBL" id="KAK3700772.1"/>
    </source>
</evidence>